<keyword evidence="1" id="KW-0812">Transmembrane</keyword>
<keyword evidence="4" id="KW-1185">Reference proteome</keyword>
<dbReference type="EMBL" id="JACGWW010000001">
    <property type="protein sequence ID" value="MBA8812495.1"/>
    <property type="molecule type" value="Genomic_DNA"/>
</dbReference>
<accession>A0A7W3JGM7</accession>
<evidence type="ECO:0000313" key="5">
    <source>
        <dbReference type="Proteomes" id="UP000522688"/>
    </source>
</evidence>
<dbReference type="RefSeq" id="WP_146851853.1">
    <property type="nucleotide sequence ID" value="NZ_BAAAHR010000002.1"/>
</dbReference>
<dbReference type="Proteomes" id="UP000321154">
    <property type="component" value="Unassembled WGS sequence"/>
</dbReference>
<evidence type="ECO:0000256" key="1">
    <source>
        <dbReference type="SAM" id="Phobius"/>
    </source>
</evidence>
<evidence type="ECO:0000313" key="4">
    <source>
        <dbReference type="Proteomes" id="UP000321154"/>
    </source>
</evidence>
<gene>
    <name evidence="3" type="ORF">FB463_000719</name>
    <name evidence="2" type="ORF">FFA01_00970</name>
</gene>
<reference evidence="3 5" key="2">
    <citation type="submission" date="2020-07" db="EMBL/GenBank/DDBJ databases">
        <title>Sequencing the genomes of 1000 actinobacteria strains.</title>
        <authorList>
            <person name="Klenk H.-P."/>
        </authorList>
    </citation>
    <scope>NUCLEOTIDE SEQUENCE [LARGE SCALE GENOMIC DNA]</scope>
    <source>
        <strain evidence="3 5">DSM 10309</strain>
    </source>
</reference>
<evidence type="ECO:0000313" key="3">
    <source>
        <dbReference type="EMBL" id="MBA8812495.1"/>
    </source>
</evidence>
<reference evidence="2 4" key="1">
    <citation type="submission" date="2019-07" db="EMBL/GenBank/DDBJ databases">
        <title>Whole genome shotgun sequence of Frigoribacterium faeni NBRC 103066.</title>
        <authorList>
            <person name="Hosoyama A."/>
            <person name="Uohara A."/>
            <person name="Ohji S."/>
            <person name="Ichikawa N."/>
        </authorList>
    </citation>
    <scope>NUCLEOTIDE SEQUENCE [LARGE SCALE GENOMIC DNA]</scope>
    <source>
        <strain evidence="2 4">NBRC 103066</strain>
    </source>
</reference>
<dbReference type="Proteomes" id="UP000522688">
    <property type="component" value="Unassembled WGS sequence"/>
</dbReference>
<comment type="caution">
    <text evidence="3">The sequence shown here is derived from an EMBL/GenBank/DDBJ whole genome shotgun (WGS) entry which is preliminary data.</text>
</comment>
<sequence length="197" mass="21015">MIDWTVLGLVVSAASVLVAVGVPLVASVAGRASRVAAPDAPPLFSTRPPRAIAVVFAVLGSASFFFGLVLAVQVPLRDGPDVAAGSMTAGALCALGAGELLLWRGIRRTRLEVHDEGFLVQAWFRPARWVRADEIASFRPLLSPGGGVDGSGIDARDGRRRRLFIATGRDENYRELLRHLERRAPEALAAFRGRPVG</sequence>
<feature type="transmembrane region" description="Helical" evidence="1">
    <location>
        <begin position="51"/>
        <end position="76"/>
    </location>
</feature>
<evidence type="ECO:0008006" key="6">
    <source>
        <dbReference type="Google" id="ProtNLM"/>
    </source>
</evidence>
<protein>
    <recommendedName>
        <fullName evidence="6">PH (Pleckstrin Homology) domain-containing protein</fullName>
    </recommendedName>
</protein>
<feature type="transmembrane region" description="Helical" evidence="1">
    <location>
        <begin position="6"/>
        <end position="30"/>
    </location>
</feature>
<dbReference type="AlphaFoldDB" id="A0A7W3JGM7"/>
<feature type="transmembrane region" description="Helical" evidence="1">
    <location>
        <begin position="82"/>
        <end position="102"/>
    </location>
</feature>
<dbReference type="EMBL" id="BJUV01000001">
    <property type="protein sequence ID" value="GEK81788.1"/>
    <property type="molecule type" value="Genomic_DNA"/>
</dbReference>
<evidence type="ECO:0000313" key="2">
    <source>
        <dbReference type="EMBL" id="GEK81788.1"/>
    </source>
</evidence>
<proteinExistence type="predicted"/>
<organism evidence="3 5">
    <name type="scientific">Frigoribacterium faeni</name>
    <dbReference type="NCBI Taxonomy" id="145483"/>
    <lineage>
        <taxon>Bacteria</taxon>
        <taxon>Bacillati</taxon>
        <taxon>Actinomycetota</taxon>
        <taxon>Actinomycetes</taxon>
        <taxon>Micrococcales</taxon>
        <taxon>Microbacteriaceae</taxon>
        <taxon>Frigoribacterium</taxon>
    </lineage>
</organism>
<keyword evidence="1" id="KW-1133">Transmembrane helix</keyword>
<dbReference type="OrthoDB" id="4933146at2"/>
<keyword evidence="1" id="KW-0472">Membrane</keyword>
<name>A0A7W3JGM7_9MICO</name>